<dbReference type="InterPro" id="IPR036910">
    <property type="entry name" value="HMG_box_dom_sf"/>
</dbReference>
<dbReference type="AlphaFoldDB" id="A0A6A4XDC3"/>
<dbReference type="GO" id="GO:0005634">
    <property type="term" value="C:nucleus"/>
    <property type="evidence" value="ECO:0007669"/>
    <property type="project" value="UniProtKB-UniRule"/>
</dbReference>
<keyword evidence="6" id="KW-1185">Reference proteome</keyword>
<comment type="caution">
    <text evidence="5">The sequence shown here is derived from an EMBL/GenBank/DDBJ whole genome shotgun (WGS) entry which is preliminary data.</text>
</comment>
<dbReference type="Gene3D" id="1.10.30.10">
    <property type="entry name" value="High mobility group box domain"/>
    <property type="match status" value="2"/>
</dbReference>
<evidence type="ECO:0000256" key="2">
    <source>
        <dbReference type="PROSITE-ProRule" id="PRU00267"/>
    </source>
</evidence>
<dbReference type="PANTHER" id="PTHR48112:SF22">
    <property type="entry name" value="MITOCHONDRIAL TRANSCRIPTION FACTOR A, ISOFORM B"/>
    <property type="match status" value="1"/>
</dbReference>
<dbReference type="PROSITE" id="PS50118">
    <property type="entry name" value="HMG_BOX_2"/>
    <property type="match status" value="2"/>
</dbReference>
<name>A0A6A4XDC3_AMPAM</name>
<dbReference type="SMART" id="SM00398">
    <property type="entry name" value="HMG"/>
    <property type="match status" value="2"/>
</dbReference>
<accession>A0A6A4XDC3</accession>
<gene>
    <name evidence="5" type="primary">TFAM</name>
    <name evidence="5" type="ORF">FJT64_015483</name>
</gene>
<dbReference type="OrthoDB" id="5550281at2759"/>
<dbReference type="Proteomes" id="UP000440578">
    <property type="component" value="Unassembled WGS sequence"/>
</dbReference>
<evidence type="ECO:0000256" key="1">
    <source>
        <dbReference type="ARBA" id="ARBA00023125"/>
    </source>
</evidence>
<feature type="domain" description="HMG box" evidence="4">
    <location>
        <begin position="44"/>
        <end position="112"/>
    </location>
</feature>
<feature type="compositionally biased region" description="Basic and acidic residues" evidence="3">
    <location>
        <begin position="126"/>
        <end position="139"/>
    </location>
</feature>
<dbReference type="Pfam" id="PF00505">
    <property type="entry name" value="HMG_box"/>
    <property type="match status" value="2"/>
</dbReference>
<feature type="domain" description="HMG box" evidence="4">
    <location>
        <begin position="153"/>
        <end position="217"/>
    </location>
</feature>
<keyword evidence="2" id="KW-0539">Nucleus</keyword>
<keyword evidence="1 2" id="KW-0238">DNA-binding</keyword>
<sequence>MALRFLIKTITPVERMTASLGFSRHCAGVKTAPPGTSGALPERPKKPASGYVQFVTDTIPLLRQQMPNAKSSEMMTKASALWKDLDTATKKRYNDAYSANKEKWLADMARFEASLSAQTRDQLMMAERKARDERRESRERRQRKRQMNERQKPRKPANAFMLYIQDRQATRGDRSQKDFIVDMAKEWANKPESERAPYVKRYTEAKEQYQKALVAWEGQMIKEGRADLVRTGSQPVIDTDEVPKSRR</sequence>
<dbReference type="InterPro" id="IPR009071">
    <property type="entry name" value="HMG_box_dom"/>
</dbReference>
<reference evidence="5 6" key="1">
    <citation type="submission" date="2019-07" db="EMBL/GenBank/DDBJ databases">
        <title>Draft genome assembly of a fouling barnacle, Amphibalanus amphitrite (Darwin, 1854): The first reference genome for Thecostraca.</title>
        <authorList>
            <person name="Kim W."/>
        </authorList>
    </citation>
    <scope>NUCLEOTIDE SEQUENCE [LARGE SCALE GENOMIC DNA]</scope>
    <source>
        <strain evidence="5">SNU_AA5</strain>
        <tissue evidence="5">Soma without cirri and trophi</tissue>
    </source>
</reference>
<organism evidence="5 6">
    <name type="scientific">Amphibalanus amphitrite</name>
    <name type="common">Striped barnacle</name>
    <name type="synonym">Balanus amphitrite</name>
    <dbReference type="NCBI Taxonomy" id="1232801"/>
    <lineage>
        <taxon>Eukaryota</taxon>
        <taxon>Metazoa</taxon>
        <taxon>Ecdysozoa</taxon>
        <taxon>Arthropoda</taxon>
        <taxon>Crustacea</taxon>
        <taxon>Multicrustacea</taxon>
        <taxon>Cirripedia</taxon>
        <taxon>Thoracica</taxon>
        <taxon>Thoracicalcarea</taxon>
        <taxon>Balanomorpha</taxon>
        <taxon>Balanoidea</taxon>
        <taxon>Balanidae</taxon>
        <taxon>Amphibalaninae</taxon>
        <taxon>Amphibalanus</taxon>
    </lineage>
</organism>
<evidence type="ECO:0000256" key="3">
    <source>
        <dbReference type="SAM" id="MobiDB-lite"/>
    </source>
</evidence>
<evidence type="ECO:0000313" key="6">
    <source>
        <dbReference type="Proteomes" id="UP000440578"/>
    </source>
</evidence>
<feature type="DNA-binding region" description="HMG box" evidence="2">
    <location>
        <begin position="153"/>
        <end position="217"/>
    </location>
</feature>
<dbReference type="GO" id="GO:0003677">
    <property type="term" value="F:DNA binding"/>
    <property type="evidence" value="ECO:0007669"/>
    <property type="project" value="UniProtKB-UniRule"/>
</dbReference>
<evidence type="ECO:0000313" key="5">
    <source>
        <dbReference type="EMBL" id="KAF0314024.1"/>
    </source>
</evidence>
<dbReference type="InterPro" id="IPR050342">
    <property type="entry name" value="HMGB"/>
</dbReference>
<dbReference type="EMBL" id="VIIS01000057">
    <property type="protein sequence ID" value="KAF0314024.1"/>
    <property type="molecule type" value="Genomic_DNA"/>
</dbReference>
<evidence type="ECO:0000259" key="4">
    <source>
        <dbReference type="PROSITE" id="PS50118"/>
    </source>
</evidence>
<dbReference type="PANTHER" id="PTHR48112">
    <property type="entry name" value="HIGH MOBILITY GROUP PROTEIN DSP1"/>
    <property type="match status" value="1"/>
</dbReference>
<feature type="region of interest" description="Disordered" evidence="3">
    <location>
        <begin position="120"/>
        <end position="157"/>
    </location>
</feature>
<dbReference type="GO" id="GO:0006357">
    <property type="term" value="P:regulation of transcription by RNA polymerase II"/>
    <property type="evidence" value="ECO:0007669"/>
    <property type="project" value="TreeGrafter"/>
</dbReference>
<feature type="DNA-binding region" description="HMG box" evidence="2">
    <location>
        <begin position="44"/>
        <end position="112"/>
    </location>
</feature>
<dbReference type="SUPFAM" id="SSF47095">
    <property type="entry name" value="HMG-box"/>
    <property type="match status" value="2"/>
</dbReference>
<proteinExistence type="predicted"/>
<protein>
    <submittedName>
        <fullName evidence="5">Transcription factor A, mitochondrial</fullName>
    </submittedName>
</protein>